<dbReference type="AlphaFoldDB" id="A0A1E3H006"/>
<keyword evidence="5" id="KW-0675">Receptor</keyword>
<evidence type="ECO:0000313" key="5">
    <source>
        <dbReference type="EMBL" id="ODN69668.1"/>
    </source>
</evidence>
<keyword evidence="2" id="KW-0732">Signal</keyword>
<evidence type="ECO:0000256" key="3">
    <source>
        <dbReference type="ARBA" id="ARBA00022970"/>
    </source>
</evidence>
<dbReference type="RefSeq" id="WP_069307487.1">
    <property type="nucleotide sequence ID" value="NZ_MCRJ01000080.1"/>
</dbReference>
<dbReference type="EMBL" id="MCRJ01000080">
    <property type="protein sequence ID" value="ODN69668.1"/>
    <property type="molecule type" value="Genomic_DNA"/>
</dbReference>
<dbReference type="InterPro" id="IPR051010">
    <property type="entry name" value="BCAA_transport"/>
</dbReference>
<dbReference type="Pfam" id="PF13458">
    <property type="entry name" value="Peripla_BP_6"/>
    <property type="match status" value="1"/>
</dbReference>
<dbReference type="CDD" id="cd06339">
    <property type="entry name" value="PBP1_YraM_LppC_lipoprotein-like"/>
    <property type="match status" value="1"/>
</dbReference>
<dbReference type="Proteomes" id="UP000094622">
    <property type="component" value="Unassembled WGS sequence"/>
</dbReference>
<gene>
    <name evidence="5" type="ORF">A6302_03046</name>
</gene>
<evidence type="ECO:0000256" key="2">
    <source>
        <dbReference type="ARBA" id="ARBA00022729"/>
    </source>
</evidence>
<dbReference type="PROSITE" id="PS51318">
    <property type="entry name" value="TAT"/>
    <property type="match status" value="1"/>
</dbReference>
<comment type="similarity">
    <text evidence="1">Belongs to the leucine-binding protein family.</text>
</comment>
<organism evidence="5 6">
    <name type="scientific">Methylobrevis pamukkalensis</name>
    <dbReference type="NCBI Taxonomy" id="1439726"/>
    <lineage>
        <taxon>Bacteria</taxon>
        <taxon>Pseudomonadati</taxon>
        <taxon>Pseudomonadota</taxon>
        <taxon>Alphaproteobacteria</taxon>
        <taxon>Hyphomicrobiales</taxon>
        <taxon>Pleomorphomonadaceae</taxon>
        <taxon>Methylobrevis</taxon>
    </lineage>
</organism>
<feature type="domain" description="Leucine-binding protein" evidence="4">
    <location>
        <begin position="73"/>
        <end position="398"/>
    </location>
</feature>
<keyword evidence="3" id="KW-0029">Amino-acid transport</keyword>
<sequence length="413" mass="41482">MAKDTTGRNRPEAPQRALTRRQALALGGGGAALLAGCQPNTGPSISAQPLPSTGPITAAPMVPAGDTIGTGSVRVALLVPRSASGTSATIATALRNCAEMALNDFAGADVTLLVKDSGGTTEGAQAAAQAAVSEGAELILGPFFAAEVRGAAPVARAANIPVIAFSSDPSVAGNGVYIMGFLIGDEVQQMVAHAATTGKRSVGALISNSAAGNLAEAALRESAARYNVRIVQVERFEAGPGDIAAKAAALGANAAQLQAVFLPDGGSAAATAAGALAAAGLTSDRATWLGSGLWNDPAVYSNPALSGGLFPAPEIDRFSAFAARYRQAYGIELFAKATLAYDAALLAAGLVKQAGPRRFDPAILANRQGFISSVNGLFRFNPDGTNDRGLAIYRVTGGTPAIVEAPVRVFAGA</sequence>
<dbReference type="PANTHER" id="PTHR30483:SF6">
    <property type="entry name" value="PERIPLASMIC BINDING PROTEIN OF ABC TRANSPORTER FOR NATURAL AMINO ACIDS"/>
    <property type="match status" value="1"/>
</dbReference>
<name>A0A1E3H006_9HYPH</name>
<proteinExistence type="inferred from homology"/>
<dbReference type="PANTHER" id="PTHR30483">
    <property type="entry name" value="LEUCINE-SPECIFIC-BINDING PROTEIN"/>
    <property type="match status" value="1"/>
</dbReference>
<dbReference type="SUPFAM" id="SSF53822">
    <property type="entry name" value="Periplasmic binding protein-like I"/>
    <property type="match status" value="1"/>
</dbReference>
<dbReference type="GO" id="GO:0006865">
    <property type="term" value="P:amino acid transport"/>
    <property type="evidence" value="ECO:0007669"/>
    <property type="project" value="UniProtKB-KW"/>
</dbReference>
<keyword evidence="3" id="KW-0813">Transport</keyword>
<comment type="caution">
    <text evidence="5">The sequence shown here is derived from an EMBL/GenBank/DDBJ whole genome shotgun (WGS) entry which is preliminary data.</text>
</comment>
<dbReference type="InterPro" id="IPR028081">
    <property type="entry name" value="Leu-bd"/>
</dbReference>
<dbReference type="InterPro" id="IPR028082">
    <property type="entry name" value="Peripla_BP_I"/>
</dbReference>
<evidence type="ECO:0000256" key="1">
    <source>
        <dbReference type="ARBA" id="ARBA00010062"/>
    </source>
</evidence>
<protein>
    <submittedName>
        <fullName evidence="5">Receptor family ligand binding region</fullName>
    </submittedName>
</protein>
<keyword evidence="6" id="KW-1185">Reference proteome</keyword>
<dbReference type="InterPro" id="IPR006311">
    <property type="entry name" value="TAT_signal"/>
</dbReference>
<accession>A0A1E3H006</accession>
<dbReference type="Gene3D" id="3.40.50.2300">
    <property type="match status" value="2"/>
</dbReference>
<evidence type="ECO:0000259" key="4">
    <source>
        <dbReference type="Pfam" id="PF13458"/>
    </source>
</evidence>
<reference evidence="5 6" key="1">
    <citation type="submission" date="2016-07" db="EMBL/GenBank/DDBJ databases">
        <title>Draft Genome Sequence of Methylobrevis pamukkalensis PK2.</title>
        <authorList>
            <person name="Vasilenko O.V."/>
            <person name="Doronina N.V."/>
            <person name="Shmareva M.N."/>
            <person name="Tarlachkov S.V."/>
            <person name="Mustakhimov I."/>
            <person name="Trotsenko Y.A."/>
        </authorList>
    </citation>
    <scope>NUCLEOTIDE SEQUENCE [LARGE SCALE GENOMIC DNA]</scope>
    <source>
        <strain evidence="5 6">PK2</strain>
    </source>
</reference>
<evidence type="ECO:0000313" key="6">
    <source>
        <dbReference type="Proteomes" id="UP000094622"/>
    </source>
</evidence>